<dbReference type="AlphaFoldDB" id="I4AJ91"/>
<dbReference type="eggNOG" id="ENOG502ZGVS">
    <property type="taxonomic scope" value="Bacteria"/>
</dbReference>
<evidence type="ECO:0000313" key="2">
    <source>
        <dbReference type="Proteomes" id="UP000006054"/>
    </source>
</evidence>
<dbReference type="PATRIC" id="fig|880071.3.peg.1588"/>
<dbReference type="OrthoDB" id="765399at2"/>
<sequence>MQFKIVALDILEANLIAPPQNLSKEIIFQFDINIEHRWNTDDEIFIVVTTVSIFSNDKEHLLSKFKTNTVFKIAELAKHVDTANSKNNMPTDVILDLNELAISTTRGSLFSFLKGTYLHNAILPIINQTIPA</sequence>
<organism evidence="1 2">
    <name type="scientific">Bernardetia litoralis (strain ATCC 23117 / DSM 6794 / NBRC 15988 / NCIMB 1366 / Fx l1 / Sio-4)</name>
    <name type="common">Flexibacter litoralis</name>
    <dbReference type="NCBI Taxonomy" id="880071"/>
    <lineage>
        <taxon>Bacteria</taxon>
        <taxon>Pseudomonadati</taxon>
        <taxon>Bacteroidota</taxon>
        <taxon>Cytophagia</taxon>
        <taxon>Cytophagales</taxon>
        <taxon>Bernardetiaceae</taxon>
        <taxon>Bernardetia</taxon>
    </lineage>
</organism>
<dbReference type="RefSeq" id="WP_014797483.1">
    <property type="nucleotide sequence ID" value="NC_018018.1"/>
</dbReference>
<dbReference type="KEGG" id="fli:Fleli_1608"/>
<reference evidence="2" key="1">
    <citation type="submission" date="2012-06" db="EMBL/GenBank/DDBJ databases">
        <title>The complete genome of Flexibacter litoralis DSM 6794.</title>
        <authorList>
            <person name="Lucas S."/>
            <person name="Copeland A."/>
            <person name="Lapidus A."/>
            <person name="Glavina del Rio T."/>
            <person name="Dalin E."/>
            <person name="Tice H."/>
            <person name="Bruce D."/>
            <person name="Goodwin L."/>
            <person name="Pitluck S."/>
            <person name="Peters L."/>
            <person name="Ovchinnikova G."/>
            <person name="Lu M."/>
            <person name="Kyrpides N."/>
            <person name="Mavromatis K."/>
            <person name="Ivanova N."/>
            <person name="Brettin T."/>
            <person name="Detter J.C."/>
            <person name="Han C."/>
            <person name="Larimer F."/>
            <person name="Land M."/>
            <person name="Hauser L."/>
            <person name="Markowitz V."/>
            <person name="Cheng J.-F."/>
            <person name="Hugenholtz P."/>
            <person name="Woyke T."/>
            <person name="Wu D."/>
            <person name="Spring S."/>
            <person name="Lang E."/>
            <person name="Kopitz M."/>
            <person name="Brambilla E."/>
            <person name="Klenk H.-P."/>
            <person name="Eisen J.A."/>
        </authorList>
    </citation>
    <scope>NUCLEOTIDE SEQUENCE [LARGE SCALE GENOMIC DNA]</scope>
    <source>
        <strain evidence="2">ATCC 23117 / DSM 6794 / NBRC 15988 / NCIMB 1366 / Sio-4</strain>
    </source>
</reference>
<evidence type="ECO:0000313" key="1">
    <source>
        <dbReference type="EMBL" id="AFM04026.1"/>
    </source>
</evidence>
<dbReference type="HOGENOM" id="CLU_1913961_0_0_10"/>
<gene>
    <name evidence="1" type="ordered locus">Fleli_1608</name>
</gene>
<name>I4AJ91_BERLS</name>
<proteinExistence type="predicted"/>
<dbReference type="Proteomes" id="UP000006054">
    <property type="component" value="Chromosome"/>
</dbReference>
<protein>
    <submittedName>
        <fullName evidence="1">Uncharacterized protein</fullName>
    </submittedName>
</protein>
<dbReference type="EMBL" id="CP003345">
    <property type="protein sequence ID" value="AFM04026.1"/>
    <property type="molecule type" value="Genomic_DNA"/>
</dbReference>
<keyword evidence="2" id="KW-1185">Reference proteome</keyword>
<accession>I4AJ91</accession>